<gene>
    <name evidence="2" type="ORF">WMO66_01825</name>
</gene>
<sequence>MSAATDAIGRCVFIGTLYELEVPSRDCHGPFGPRNDTSGRRSNGNGAAHRIGGTTAASRTGLAVPAPTGPVRIERRPAYGPFFILQSSVFIIPYFIHPPAGDGKPYDKTSGNSLPFVQISPEPPDLSLTTGAFIDKIISENKGAVCPLQQARQPAKNLFVTHDPNTRDQYRRTTQWIKNASLP</sequence>
<accession>A0ABV1G3L2</accession>
<keyword evidence="3" id="KW-1185">Reference proteome</keyword>
<feature type="non-terminal residue" evidence="2">
    <location>
        <position position="1"/>
    </location>
</feature>
<proteinExistence type="predicted"/>
<comment type="caution">
    <text evidence="2">The sequence shown here is derived from an EMBL/GenBank/DDBJ whole genome shotgun (WGS) entry which is preliminary data.</text>
</comment>
<evidence type="ECO:0000313" key="2">
    <source>
        <dbReference type="EMBL" id="MEQ2509998.1"/>
    </source>
</evidence>
<organism evidence="2 3">
    <name type="scientific">Faecousia intestinalis</name>
    <dbReference type="NCBI Taxonomy" id="3133167"/>
    <lineage>
        <taxon>Bacteria</taxon>
        <taxon>Bacillati</taxon>
        <taxon>Bacillota</taxon>
        <taxon>Clostridia</taxon>
        <taxon>Eubacteriales</taxon>
        <taxon>Oscillospiraceae</taxon>
        <taxon>Faecousia</taxon>
    </lineage>
</organism>
<dbReference type="RefSeq" id="WP_349134705.1">
    <property type="nucleotide sequence ID" value="NZ_JBBMFF010000102.1"/>
</dbReference>
<evidence type="ECO:0000256" key="1">
    <source>
        <dbReference type="SAM" id="MobiDB-lite"/>
    </source>
</evidence>
<dbReference type="Proteomes" id="UP001491552">
    <property type="component" value="Unassembled WGS sequence"/>
</dbReference>
<reference evidence="2 3" key="1">
    <citation type="submission" date="2024-03" db="EMBL/GenBank/DDBJ databases">
        <title>Human intestinal bacterial collection.</title>
        <authorList>
            <person name="Pauvert C."/>
            <person name="Hitch T.C.A."/>
            <person name="Clavel T."/>
        </authorList>
    </citation>
    <scope>NUCLEOTIDE SEQUENCE [LARGE SCALE GENOMIC DNA]</scope>
    <source>
        <strain evidence="2 3">CLA-AA-H192</strain>
    </source>
</reference>
<feature type="region of interest" description="Disordered" evidence="1">
    <location>
        <begin position="25"/>
        <end position="70"/>
    </location>
</feature>
<name>A0ABV1G3L2_9FIRM</name>
<dbReference type="EMBL" id="JBBMFF010000102">
    <property type="protein sequence ID" value="MEQ2509998.1"/>
    <property type="molecule type" value="Genomic_DNA"/>
</dbReference>
<protein>
    <submittedName>
        <fullName evidence="2">Uncharacterized protein</fullName>
    </submittedName>
</protein>
<evidence type="ECO:0000313" key="3">
    <source>
        <dbReference type="Proteomes" id="UP001491552"/>
    </source>
</evidence>